<dbReference type="PROSITE" id="PS50158">
    <property type="entry name" value="ZF_CCHC"/>
    <property type="match status" value="1"/>
</dbReference>
<dbReference type="SUPFAM" id="SSF56672">
    <property type="entry name" value="DNA/RNA polymerases"/>
    <property type="match status" value="1"/>
</dbReference>
<reference evidence="9" key="1">
    <citation type="submission" date="2017-02" db="UniProtKB">
        <authorList>
            <consortium name="WormBaseParasite"/>
        </authorList>
    </citation>
    <scope>IDENTIFICATION</scope>
</reference>
<feature type="compositionally biased region" description="Polar residues" evidence="6">
    <location>
        <begin position="137"/>
        <end position="150"/>
    </location>
</feature>
<dbReference type="SUPFAM" id="SSF50630">
    <property type="entry name" value="Acid proteases"/>
    <property type="match status" value="1"/>
</dbReference>
<evidence type="ECO:0000256" key="3">
    <source>
        <dbReference type="ARBA" id="ARBA00022722"/>
    </source>
</evidence>
<evidence type="ECO:0000313" key="8">
    <source>
        <dbReference type="Proteomes" id="UP000046392"/>
    </source>
</evidence>
<dbReference type="SMART" id="SM00343">
    <property type="entry name" value="ZnF_C2HC"/>
    <property type="match status" value="1"/>
</dbReference>
<dbReference type="Pfam" id="PF00098">
    <property type="entry name" value="zf-CCHC"/>
    <property type="match status" value="1"/>
</dbReference>
<keyword evidence="8" id="KW-1185">Reference proteome</keyword>
<evidence type="ECO:0000256" key="4">
    <source>
        <dbReference type="ARBA" id="ARBA00022759"/>
    </source>
</evidence>
<dbReference type="PANTHER" id="PTHR37984">
    <property type="entry name" value="PROTEIN CBG26694"/>
    <property type="match status" value="1"/>
</dbReference>
<dbReference type="CDD" id="cd00303">
    <property type="entry name" value="retropepsin_like"/>
    <property type="match status" value="1"/>
</dbReference>
<dbReference type="InterPro" id="IPR021109">
    <property type="entry name" value="Peptidase_aspartic_dom_sf"/>
</dbReference>
<dbReference type="SUPFAM" id="SSF57756">
    <property type="entry name" value="Retrovirus zinc finger-like domains"/>
    <property type="match status" value="1"/>
</dbReference>
<protein>
    <submittedName>
        <fullName evidence="9">CCHC-type domain-containing protein</fullName>
    </submittedName>
</protein>
<evidence type="ECO:0000259" key="7">
    <source>
        <dbReference type="PROSITE" id="PS50158"/>
    </source>
</evidence>
<dbReference type="Gene3D" id="3.10.10.10">
    <property type="entry name" value="HIV Type 1 Reverse Transcriptase, subunit A, domain 1"/>
    <property type="match status" value="1"/>
</dbReference>
<evidence type="ECO:0000256" key="2">
    <source>
        <dbReference type="ARBA" id="ARBA00022695"/>
    </source>
</evidence>
<dbReference type="Gene3D" id="3.30.70.270">
    <property type="match status" value="1"/>
</dbReference>
<proteinExistence type="predicted"/>
<keyword evidence="5" id="KW-0863">Zinc-finger</keyword>
<dbReference type="GO" id="GO:0016779">
    <property type="term" value="F:nucleotidyltransferase activity"/>
    <property type="evidence" value="ECO:0007669"/>
    <property type="project" value="UniProtKB-KW"/>
</dbReference>
<dbReference type="GO" id="GO:0003676">
    <property type="term" value="F:nucleic acid binding"/>
    <property type="evidence" value="ECO:0007669"/>
    <property type="project" value="InterPro"/>
</dbReference>
<sequence length="691" mass="79739">MNAATRLREQNMINVREIIGLNFREALRVTDVGFINDNRGPGIEMVNSRRASSFDSRNNNFNSGGYTEFERGNSYMNSRSHANVNDMNDERVNNANNLNRNNHINLNLFERYNRQNDDKGPVRSKRHDEISSDRSQRSSYNKSKFGQNYPGNRGNGMDVNQIRQLINDLSVAVDLEEFTGEDEAFSVWLTRFDAFSYIRNIPRKLRAPVLIMHLFKNPSRDVANRRELQNSYDLLVNYLSTNFQEAMNRNAARARLDMLEICKIEDIRKVGKEINSFIDLIEKDSSMEERFRKKLHKLADLVPAQIRGTLKYGGCCDSFELAMVVAEDLWKINIEAKKDRSFYGNRDNRRSKSKSKGFSENCFKCGEKGHRAKECKKKTNPQVSSLNISTLKKLPQVPVIPIKLDEAPAMAMLDTGASISVISKELGDKLNIPVENKKISVKTMGSEKCFVYKTRDEQNLTIGHDDKFKMKMYVANENFTSKDYDVILGNDILSKVILMVDMKKEKIIINNQPMKLRCENMKNTPIVNVICEQISPEEEELKQELKNSYPEVICKHELDCLSKYPRYRTPECDKTIIENYIQRLIENKIIKKMNTNFLHPVLALKKPNNPTKRRICDDLRAINEITIPAKYPTPLIEDLVDETIGHNFYSVIDMNTAYFQRSLQVQSQQYMGIFTDSGSYCFLRLVQGAKN</sequence>
<evidence type="ECO:0000256" key="5">
    <source>
        <dbReference type="PROSITE-ProRule" id="PRU00047"/>
    </source>
</evidence>
<dbReference type="InterPro" id="IPR043128">
    <property type="entry name" value="Rev_trsase/Diguanyl_cyclase"/>
</dbReference>
<dbReference type="Gene3D" id="4.10.60.10">
    <property type="entry name" value="Zinc finger, CCHC-type"/>
    <property type="match status" value="1"/>
</dbReference>
<evidence type="ECO:0000313" key="9">
    <source>
        <dbReference type="WBParaSite" id="SPAL_0000837900.1"/>
    </source>
</evidence>
<accession>A0A0N5BR75</accession>
<dbReference type="GO" id="GO:0004190">
    <property type="term" value="F:aspartic-type endopeptidase activity"/>
    <property type="evidence" value="ECO:0007669"/>
    <property type="project" value="InterPro"/>
</dbReference>
<dbReference type="Pfam" id="PF13975">
    <property type="entry name" value="gag-asp_proteas"/>
    <property type="match status" value="1"/>
</dbReference>
<keyword evidence="4" id="KW-0255">Endonuclease</keyword>
<dbReference type="GO" id="GO:0008270">
    <property type="term" value="F:zinc ion binding"/>
    <property type="evidence" value="ECO:0007669"/>
    <property type="project" value="UniProtKB-KW"/>
</dbReference>
<dbReference type="GO" id="GO:0004519">
    <property type="term" value="F:endonuclease activity"/>
    <property type="evidence" value="ECO:0007669"/>
    <property type="project" value="UniProtKB-KW"/>
</dbReference>
<dbReference type="InterPro" id="IPR001969">
    <property type="entry name" value="Aspartic_peptidase_AS"/>
</dbReference>
<dbReference type="GO" id="GO:0006508">
    <property type="term" value="P:proteolysis"/>
    <property type="evidence" value="ECO:0007669"/>
    <property type="project" value="InterPro"/>
</dbReference>
<name>A0A0N5BR75_STREA</name>
<dbReference type="PANTHER" id="PTHR37984:SF5">
    <property type="entry name" value="PROTEIN NYNRIN-LIKE"/>
    <property type="match status" value="1"/>
</dbReference>
<feature type="region of interest" description="Disordered" evidence="6">
    <location>
        <begin position="111"/>
        <end position="156"/>
    </location>
</feature>
<keyword evidence="2" id="KW-0548">Nucleotidyltransferase</keyword>
<dbReference type="WBParaSite" id="SPAL_0000837900.1">
    <property type="protein sequence ID" value="SPAL_0000837900.1"/>
    <property type="gene ID" value="SPAL_0000837900"/>
</dbReference>
<feature type="domain" description="CCHC-type" evidence="7">
    <location>
        <begin position="362"/>
        <end position="377"/>
    </location>
</feature>
<evidence type="ECO:0000256" key="6">
    <source>
        <dbReference type="SAM" id="MobiDB-lite"/>
    </source>
</evidence>
<dbReference type="STRING" id="174720.A0A0N5BR75"/>
<dbReference type="InterPro" id="IPR001878">
    <property type="entry name" value="Znf_CCHC"/>
</dbReference>
<keyword evidence="3" id="KW-0540">Nuclease</keyword>
<evidence type="ECO:0000256" key="1">
    <source>
        <dbReference type="ARBA" id="ARBA00022679"/>
    </source>
</evidence>
<keyword evidence="4" id="KW-0378">Hydrolase</keyword>
<dbReference type="GO" id="GO:0019899">
    <property type="term" value="F:enzyme binding"/>
    <property type="evidence" value="ECO:0007669"/>
    <property type="project" value="UniProtKB-ARBA"/>
</dbReference>
<keyword evidence="5" id="KW-0479">Metal-binding</keyword>
<dbReference type="InterPro" id="IPR036875">
    <property type="entry name" value="Znf_CCHC_sf"/>
</dbReference>
<keyword evidence="5" id="KW-0862">Zinc</keyword>
<dbReference type="Proteomes" id="UP000046392">
    <property type="component" value="Unplaced"/>
</dbReference>
<organism evidence="8 9">
    <name type="scientific">Strongyloides papillosus</name>
    <name type="common">Intestinal threadworm</name>
    <dbReference type="NCBI Taxonomy" id="174720"/>
    <lineage>
        <taxon>Eukaryota</taxon>
        <taxon>Metazoa</taxon>
        <taxon>Ecdysozoa</taxon>
        <taxon>Nematoda</taxon>
        <taxon>Chromadorea</taxon>
        <taxon>Rhabditida</taxon>
        <taxon>Tylenchina</taxon>
        <taxon>Panagrolaimomorpha</taxon>
        <taxon>Strongyloidoidea</taxon>
        <taxon>Strongyloididae</taxon>
        <taxon>Strongyloides</taxon>
    </lineage>
</organism>
<feature type="compositionally biased region" description="Basic and acidic residues" evidence="6">
    <location>
        <begin position="111"/>
        <end position="136"/>
    </location>
</feature>
<dbReference type="InterPro" id="IPR050951">
    <property type="entry name" value="Retrovirus_Pol_polyprotein"/>
</dbReference>
<dbReference type="AlphaFoldDB" id="A0A0N5BR75"/>
<dbReference type="PROSITE" id="PS00141">
    <property type="entry name" value="ASP_PROTEASE"/>
    <property type="match status" value="1"/>
</dbReference>
<keyword evidence="1" id="KW-0808">Transferase</keyword>
<dbReference type="Gene3D" id="2.40.70.10">
    <property type="entry name" value="Acid Proteases"/>
    <property type="match status" value="1"/>
</dbReference>
<dbReference type="InterPro" id="IPR043502">
    <property type="entry name" value="DNA/RNA_pol_sf"/>
</dbReference>